<keyword evidence="6" id="KW-0472">Membrane</keyword>
<keyword evidence="4 5" id="KW-0546">Nucleotide metabolism</keyword>
<dbReference type="InterPro" id="IPR036157">
    <property type="entry name" value="dUTPase-like_sf"/>
</dbReference>
<evidence type="ECO:0000256" key="1">
    <source>
        <dbReference type="ARBA" id="ARBA00005142"/>
    </source>
</evidence>
<dbReference type="PANTHER" id="PTHR11241:SF0">
    <property type="entry name" value="DEOXYURIDINE 5'-TRIPHOSPHATE NUCLEOTIDOHYDROLASE"/>
    <property type="match status" value="1"/>
</dbReference>
<dbReference type="Ensembl" id="ENSECRT00000020254.1">
    <property type="protein sequence ID" value="ENSECRP00000019835.1"/>
    <property type="gene ID" value="ENSECRG00000013289.1"/>
</dbReference>
<dbReference type="GO" id="GO:0004170">
    <property type="term" value="F:dUTP diphosphatase activity"/>
    <property type="evidence" value="ECO:0007669"/>
    <property type="project" value="UniProtKB-UniRule"/>
</dbReference>
<feature type="transmembrane region" description="Helical" evidence="6">
    <location>
        <begin position="149"/>
        <end position="169"/>
    </location>
</feature>
<evidence type="ECO:0000259" key="7">
    <source>
        <dbReference type="Pfam" id="PF00692"/>
    </source>
</evidence>
<keyword evidence="6" id="KW-0812">Transmembrane</keyword>
<keyword evidence="5" id="KW-0460">Magnesium</keyword>
<dbReference type="SUPFAM" id="SSF51283">
    <property type="entry name" value="dUTPase-like"/>
    <property type="match status" value="1"/>
</dbReference>
<accession>A0A8C4SQ25</accession>
<evidence type="ECO:0000256" key="3">
    <source>
        <dbReference type="ARBA" id="ARBA00022801"/>
    </source>
</evidence>
<evidence type="ECO:0000313" key="9">
    <source>
        <dbReference type="Proteomes" id="UP000694620"/>
    </source>
</evidence>
<comment type="catalytic activity">
    <reaction evidence="5">
        <text>dUTP + H2O = dUMP + diphosphate + H(+)</text>
        <dbReference type="Rhea" id="RHEA:10248"/>
        <dbReference type="ChEBI" id="CHEBI:15377"/>
        <dbReference type="ChEBI" id="CHEBI:15378"/>
        <dbReference type="ChEBI" id="CHEBI:33019"/>
        <dbReference type="ChEBI" id="CHEBI:61555"/>
        <dbReference type="ChEBI" id="CHEBI:246422"/>
        <dbReference type="EC" id="3.6.1.23"/>
    </reaction>
</comment>
<dbReference type="Proteomes" id="UP000694620">
    <property type="component" value="Chromosome 1"/>
</dbReference>
<dbReference type="InterPro" id="IPR029054">
    <property type="entry name" value="dUTPase-like"/>
</dbReference>
<dbReference type="InterPro" id="IPR033704">
    <property type="entry name" value="dUTPase_trimeric"/>
</dbReference>
<dbReference type="AlphaFoldDB" id="A0A8C4SQ25"/>
<keyword evidence="5" id="KW-0479">Metal-binding</keyword>
<dbReference type="Gene3D" id="2.70.40.10">
    <property type="match status" value="1"/>
</dbReference>
<dbReference type="GO" id="GO:0006226">
    <property type="term" value="P:dUMP biosynthetic process"/>
    <property type="evidence" value="ECO:0007669"/>
    <property type="project" value="UniProtKB-UniRule"/>
</dbReference>
<dbReference type="UniPathway" id="UPA00610">
    <property type="reaction ID" value="UER00666"/>
</dbReference>
<organism evidence="8 9">
    <name type="scientific">Erpetoichthys calabaricus</name>
    <name type="common">Rope fish</name>
    <name type="synonym">Calamoichthys calabaricus</name>
    <dbReference type="NCBI Taxonomy" id="27687"/>
    <lineage>
        <taxon>Eukaryota</taxon>
        <taxon>Metazoa</taxon>
        <taxon>Chordata</taxon>
        <taxon>Craniata</taxon>
        <taxon>Vertebrata</taxon>
        <taxon>Euteleostomi</taxon>
        <taxon>Actinopterygii</taxon>
        <taxon>Polypteriformes</taxon>
        <taxon>Polypteridae</taxon>
        <taxon>Erpetoichthys</taxon>
    </lineage>
</organism>
<keyword evidence="9" id="KW-1185">Reference proteome</keyword>
<dbReference type="EC" id="3.6.1.23" evidence="5"/>
<evidence type="ECO:0000256" key="5">
    <source>
        <dbReference type="RuleBase" id="RU367024"/>
    </source>
</evidence>
<evidence type="ECO:0000256" key="4">
    <source>
        <dbReference type="ARBA" id="ARBA00023080"/>
    </source>
</evidence>
<evidence type="ECO:0000256" key="6">
    <source>
        <dbReference type="SAM" id="Phobius"/>
    </source>
</evidence>
<proteinExistence type="inferred from homology"/>
<sequence length="170" mass="18951">MQSAYRGIIKGLWICWVVISFSKTLQFCMTTSDFAIVPARVSEGAVWFDLRSAHDGIVPARGRSFVWTDICPSLPSGCYGRIAPRSRLAAKWFLDVGAGVINGVLFNFGKEGGIGWRGDRVAQLISEKILVPSVMLCNSLGDCWGNGWFWVYGNVNCLYISCMCLYFYCF</sequence>
<comment type="pathway">
    <text evidence="1 5">Pyrimidine metabolism; dUMP biosynthesis; dUMP from dCTP (dUTP route): step 2/2.</text>
</comment>
<comment type="similarity">
    <text evidence="2 5">Belongs to the dUTPase family.</text>
</comment>
<keyword evidence="6" id="KW-1133">Transmembrane helix</keyword>
<name>A0A8C4SQ25_ERPCA</name>
<protein>
    <recommendedName>
        <fullName evidence="5">Deoxyuridine 5'-triphosphate nucleotidohydrolase</fullName>
        <shortName evidence="5">dUTPase</shortName>
        <ecNumber evidence="5">3.6.1.23</ecNumber>
    </recommendedName>
    <alternativeName>
        <fullName evidence="5">dUTP pyrophosphatase</fullName>
    </alternativeName>
</protein>
<comment type="function">
    <text evidence="5">Involved in nucleotide metabolism via production of dUMP, the immediate precursor of thymidine nucleotides, and decreases the intracellular concentration of dUTP so that uracil cannot be incorporated into DNA.</text>
</comment>
<comment type="cofactor">
    <cofactor evidence="5">
        <name>Mg(2+)</name>
        <dbReference type="ChEBI" id="CHEBI:18420"/>
    </cofactor>
</comment>
<evidence type="ECO:0000256" key="2">
    <source>
        <dbReference type="ARBA" id="ARBA00006581"/>
    </source>
</evidence>
<evidence type="ECO:0000313" key="8">
    <source>
        <dbReference type="Ensembl" id="ENSECRP00000019835.1"/>
    </source>
</evidence>
<dbReference type="CDD" id="cd07557">
    <property type="entry name" value="trimeric_dUTPase"/>
    <property type="match status" value="1"/>
</dbReference>
<dbReference type="InterPro" id="IPR008181">
    <property type="entry name" value="dUTPase"/>
</dbReference>
<reference evidence="8" key="3">
    <citation type="submission" date="2025-09" db="UniProtKB">
        <authorList>
            <consortium name="Ensembl"/>
        </authorList>
    </citation>
    <scope>IDENTIFICATION</scope>
</reference>
<dbReference type="GO" id="GO:0046081">
    <property type="term" value="P:dUTP catabolic process"/>
    <property type="evidence" value="ECO:0007669"/>
    <property type="project" value="UniProtKB-UniRule"/>
</dbReference>
<reference evidence="8" key="2">
    <citation type="submission" date="2025-08" db="UniProtKB">
        <authorList>
            <consortium name="Ensembl"/>
        </authorList>
    </citation>
    <scope>IDENTIFICATION</scope>
</reference>
<reference evidence="8" key="1">
    <citation type="submission" date="2021-06" db="EMBL/GenBank/DDBJ databases">
        <authorList>
            <consortium name="Wellcome Sanger Institute Data Sharing"/>
        </authorList>
    </citation>
    <scope>NUCLEOTIDE SEQUENCE [LARGE SCALE GENOMIC DNA]</scope>
</reference>
<dbReference type="GeneTree" id="ENSGT00390000018390"/>
<keyword evidence="3 5" id="KW-0378">Hydrolase</keyword>
<dbReference type="PANTHER" id="PTHR11241">
    <property type="entry name" value="DEOXYURIDINE 5'-TRIPHOSPHATE NUCLEOTIDOHYDROLASE"/>
    <property type="match status" value="1"/>
</dbReference>
<dbReference type="GO" id="GO:0000287">
    <property type="term" value="F:magnesium ion binding"/>
    <property type="evidence" value="ECO:0007669"/>
    <property type="project" value="UniProtKB-UniRule"/>
</dbReference>
<dbReference type="Pfam" id="PF00692">
    <property type="entry name" value="dUTPase"/>
    <property type="match status" value="1"/>
</dbReference>
<feature type="domain" description="dUTPase-like" evidence="7">
    <location>
        <begin position="36"/>
        <end position="139"/>
    </location>
</feature>